<organism evidence="2 3">
    <name type="scientific">Lactobacillus panisapium</name>
    <dbReference type="NCBI Taxonomy" id="2012495"/>
    <lineage>
        <taxon>Bacteria</taxon>
        <taxon>Bacillati</taxon>
        <taxon>Bacillota</taxon>
        <taxon>Bacilli</taxon>
        <taxon>Lactobacillales</taxon>
        <taxon>Lactobacillaceae</taxon>
        <taxon>Lactobacillus</taxon>
    </lineage>
</organism>
<dbReference type="InterPro" id="IPR003029">
    <property type="entry name" value="S1_domain"/>
</dbReference>
<feature type="domain" description="S1 motif" evidence="1">
    <location>
        <begin position="6"/>
        <end position="72"/>
    </location>
</feature>
<protein>
    <submittedName>
        <fullName evidence="2">S1 RNA-binding domain-containing protein</fullName>
    </submittedName>
</protein>
<dbReference type="SMART" id="SM00316">
    <property type="entry name" value="S1"/>
    <property type="match status" value="1"/>
</dbReference>
<accession>A0ABX8W7Y2</accession>
<dbReference type="Pfam" id="PF00575">
    <property type="entry name" value="S1"/>
    <property type="match status" value="1"/>
</dbReference>
<dbReference type="RefSeq" id="WP_220220070.1">
    <property type="nucleotide sequence ID" value="NZ_CP048268.1"/>
</dbReference>
<dbReference type="EMBL" id="CP048268">
    <property type="protein sequence ID" value="QYN53369.1"/>
    <property type="molecule type" value="Genomic_DNA"/>
</dbReference>
<sequence length="121" mass="13741">MKYQVGQRVTGKINNITDLGIFVSLPQNTSGLIHHNDFGDNWLHEKRHYQVGETIRVVVINNFKGKIGLSKTRINDPSLIDHTNEFSTTKKEDFLTVLAKTVADAEKEINKLQQELTDYAS</sequence>
<proteinExistence type="predicted"/>
<dbReference type="InterPro" id="IPR012340">
    <property type="entry name" value="NA-bd_OB-fold"/>
</dbReference>
<name>A0ABX8W7Y2_9LACO</name>
<dbReference type="PROSITE" id="PS50126">
    <property type="entry name" value="S1"/>
    <property type="match status" value="1"/>
</dbReference>
<dbReference type="Proteomes" id="UP000826550">
    <property type="component" value="Chromosome"/>
</dbReference>
<gene>
    <name evidence="2" type="ORF">GYM71_08020</name>
</gene>
<reference evidence="2 3" key="1">
    <citation type="submission" date="2020-01" db="EMBL/GenBank/DDBJ databases">
        <title>Vast differences in strain-level diversity in the gut microbiota of two closely related honey bee species.</title>
        <authorList>
            <person name="Ellegaard K.M."/>
            <person name="Suenami S."/>
            <person name="Miyazaki R."/>
            <person name="Engel P."/>
        </authorList>
    </citation>
    <scope>NUCLEOTIDE SEQUENCE [LARGE SCALE GENOMIC DNA]</scope>
    <source>
        <strain evidence="2 3">ESL0416</strain>
    </source>
</reference>
<dbReference type="SUPFAM" id="SSF50249">
    <property type="entry name" value="Nucleic acid-binding proteins"/>
    <property type="match status" value="1"/>
</dbReference>
<keyword evidence="3" id="KW-1185">Reference proteome</keyword>
<evidence type="ECO:0000313" key="2">
    <source>
        <dbReference type="EMBL" id="QYN53369.1"/>
    </source>
</evidence>
<dbReference type="Gene3D" id="2.40.50.140">
    <property type="entry name" value="Nucleic acid-binding proteins"/>
    <property type="match status" value="1"/>
</dbReference>
<evidence type="ECO:0000259" key="1">
    <source>
        <dbReference type="PROSITE" id="PS50126"/>
    </source>
</evidence>
<evidence type="ECO:0000313" key="3">
    <source>
        <dbReference type="Proteomes" id="UP000826550"/>
    </source>
</evidence>